<dbReference type="InterPro" id="IPR001611">
    <property type="entry name" value="Leu-rich_rpt"/>
</dbReference>
<evidence type="ECO:0000259" key="7">
    <source>
        <dbReference type="Pfam" id="PF00931"/>
    </source>
</evidence>
<keyword evidence="10" id="KW-1185">Reference proteome</keyword>
<dbReference type="OrthoDB" id="1926275at2759"/>
<evidence type="ECO:0000259" key="9">
    <source>
        <dbReference type="Pfam" id="PF23559"/>
    </source>
</evidence>
<evidence type="ECO:0000313" key="11">
    <source>
        <dbReference type="RefSeq" id="XP_021291966.1"/>
    </source>
</evidence>
<dbReference type="InterPro" id="IPR027417">
    <property type="entry name" value="P-loop_NTPase"/>
</dbReference>
<dbReference type="PANTHER" id="PTHR33463:SF187">
    <property type="entry name" value="AND NB-ARC DOMAIN DISEASE RESISTANCE PROTEIN, PUTATIVE-RELATED"/>
    <property type="match status" value="1"/>
</dbReference>
<evidence type="ECO:0000256" key="2">
    <source>
        <dbReference type="ARBA" id="ARBA00022737"/>
    </source>
</evidence>
<dbReference type="Gene3D" id="3.80.10.10">
    <property type="entry name" value="Ribonuclease Inhibitor"/>
    <property type="match status" value="1"/>
</dbReference>
<dbReference type="InterPro" id="IPR050905">
    <property type="entry name" value="Plant_NBS-LRR"/>
</dbReference>
<dbReference type="InterPro" id="IPR042197">
    <property type="entry name" value="Apaf_helical"/>
</dbReference>
<dbReference type="Pfam" id="PF23247">
    <property type="entry name" value="LRR_RPS2"/>
    <property type="match status" value="1"/>
</dbReference>
<evidence type="ECO:0000256" key="4">
    <source>
        <dbReference type="ARBA" id="ARBA00022821"/>
    </source>
</evidence>
<sequence>MNFVVTLANLLAYRLCYIAKMVFVSYLQGACMELAIGSIFEMMRYCGAPICKYLDNHRKLEEKVERLRRKLNDLNIRKQDIESRKEAELRSKKLVKKEVEKWLVDVETMNAGMQAMEDMLRIVPYFSRARLGKLVCRKIEEVNEIYERGGFPEGVAIDGPPTIGKTLQTTNLEGEIDIKELIWEYLMGNVVGMIGVCGMGGIGKTTIMKHINNQLLRESRYDKVIWVTVSKEFNVVKLQEDIGSALNHYLPNDELERATMLMDILKRKRFVLILDDVWNRFSLRDAGIPEPTLQNGSKLVITSRSIDVCLSMGCEILKVPPLSKQESFNLFLNHVGDDVLQVPALKEIVKLIVDECGGLPLAIVTIAGSMKGVDDVREWRNALNELRERVKSVRGLDNEIFECLMFSYDRLGDLKIQECFLYCSLYPEDYIIERNELVEKWIDEKLIDEYGSRQAMRDRGHSILNKLENNCLVEKVKDFFEKGVKMHDVLRDMALSIRSVGPRFMVKAGMLLKELPSEHEWTQDLDKVSLMENSIMVIPPNISPKCGFLSTLLLQQNHGFERIPEVFFEFMHGLKVLDLSYTSILDLPNSISNLENLTTLVLRRCYRLRYVPSVAKLRALRKLDLFNTAIEEVPHGMETLVNLTYLGLHSGSLKELPRGILPMLSHLQYLATTLNINGEEMTKLGKLETLTGSFPEVQDFQKYAKFIRGRWPTSYQLVVGSPWSAEHDDLTELFENPEEFHNGITLINCEIGREDLVLLPNDLHGLAIKKCPNLLSLNTISLFHEANDLKICYISECEGIECALDLSLLSCNSIQNIEVLNLKGLRNLRQLVSGLAIESTSPATPAAPAPPAIFSSLVTFELSNCSSMKKLFSREILQGFQNLEFLKVESCSKMEKIIAVEEDEGNGKGEVGSANITAFILPKLRRLVLWELPELKSISSAGVVIHADSFQYIWIVECPKLKRISLSLALLENGQPSPPPFLEGIYIKPREWWKSVEWDDPNIMDVLSPFVACKED</sequence>
<accession>A0A6J1AYK8</accession>
<keyword evidence="3" id="KW-0547">Nucleotide-binding</keyword>
<comment type="similarity">
    <text evidence="1">Belongs to the disease resistance NB-LRR family.</text>
</comment>
<dbReference type="Proteomes" id="UP000504621">
    <property type="component" value="Unplaced"/>
</dbReference>
<feature type="domain" description="NB-ARC" evidence="7">
    <location>
        <begin position="179"/>
        <end position="337"/>
    </location>
</feature>
<dbReference type="GO" id="GO:0043531">
    <property type="term" value="F:ADP binding"/>
    <property type="evidence" value="ECO:0007669"/>
    <property type="project" value="InterPro"/>
</dbReference>
<dbReference type="FunFam" id="3.40.50.300:FF:001091">
    <property type="entry name" value="Probable disease resistance protein At1g61300"/>
    <property type="match status" value="1"/>
</dbReference>
<feature type="coiled-coil region" evidence="6">
    <location>
        <begin position="57"/>
        <end position="84"/>
    </location>
</feature>
<dbReference type="PANTHER" id="PTHR33463">
    <property type="entry name" value="NB-ARC DOMAIN-CONTAINING PROTEIN-RELATED"/>
    <property type="match status" value="1"/>
</dbReference>
<dbReference type="PRINTS" id="PR00364">
    <property type="entry name" value="DISEASERSIST"/>
</dbReference>
<dbReference type="Pfam" id="PF23559">
    <property type="entry name" value="WHD_DRP"/>
    <property type="match status" value="1"/>
</dbReference>
<proteinExistence type="inferred from homology"/>
<dbReference type="GO" id="GO:0006952">
    <property type="term" value="P:defense response"/>
    <property type="evidence" value="ECO:0007669"/>
    <property type="project" value="UniProtKB-KW"/>
</dbReference>
<dbReference type="Gene3D" id="1.10.8.430">
    <property type="entry name" value="Helical domain of apoptotic protease-activating factors"/>
    <property type="match status" value="1"/>
</dbReference>
<dbReference type="SUPFAM" id="SSF52058">
    <property type="entry name" value="L domain-like"/>
    <property type="match status" value="1"/>
</dbReference>
<dbReference type="Pfam" id="PF00931">
    <property type="entry name" value="NB-ARC"/>
    <property type="match status" value="1"/>
</dbReference>
<dbReference type="Gene3D" id="3.40.50.300">
    <property type="entry name" value="P-loop containing nucleotide triphosphate hydrolases"/>
    <property type="match status" value="1"/>
</dbReference>
<organism evidence="10 11">
    <name type="scientific">Herrania umbratica</name>
    <dbReference type="NCBI Taxonomy" id="108875"/>
    <lineage>
        <taxon>Eukaryota</taxon>
        <taxon>Viridiplantae</taxon>
        <taxon>Streptophyta</taxon>
        <taxon>Embryophyta</taxon>
        <taxon>Tracheophyta</taxon>
        <taxon>Spermatophyta</taxon>
        <taxon>Magnoliopsida</taxon>
        <taxon>eudicotyledons</taxon>
        <taxon>Gunneridae</taxon>
        <taxon>Pentapetalae</taxon>
        <taxon>rosids</taxon>
        <taxon>malvids</taxon>
        <taxon>Malvales</taxon>
        <taxon>Malvaceae</taxon>
        <taxon>Byttnerioideae</taxon>
        <taxon>Herrania</taxon>
    </lineage>
</organism>
<dbReference type="InterPro" id="IPR032675">
    <property type="entry name" value="LRR_dom_sf"/>
</dbReference>
<keyword evidence="2" id="KW-0677">Repeat</keyword>
<keyword evidence="4" id="KW-0611">Plant defense</keyword>
<dbReference type="AlphaFoldDB" id="A0A6J1AYK8"/>
<protein>
    <submittedName>
        <fullName evidence="11">Probable disease resistance protein At4g27220 isoform X1</fullName>
    </submittedName>
</protein>
<dbReference type="InterPro" id="IPR057135">
    <property type="entry name" value="At4g27190-like_LRR"/>
</dbReference>
<dbReference type="InterPro" id="IPR058922">
    <property type="entry name" value="WHD_DRP"/>
</dbReference>
<keyword evidence="5" id="KW-0067">ATP-binding</keyword>
<dbReference type="SUPFAM" id="SSF52540">
    <property type="entry name" value="P-loop containing nucleoside triphosphate hydrolases"/>
    <property type="match status" value="1"/>
</dbReference>
<dbReference type="GeneID" id="110422408"/>
<dbReference type="Pfam" id="PF13855">
    <property type="entry name" value="LRR_8"/>
    <property type="match status" value="1"/>
</dbReference>
<keyword evidence="6" id="KW-0175">Coiled coil</keyword>
<evidence type="ECO:0000256" key="5">
    <source>
        <dbReference type="ARBA" id="ARBA00022840"/>
    </source>
</evidence>
<evidence type="ECO:0000256" key="1">
    <source>
        <dbReference type="ARBA" id="ARBA00008894"/>
    </source>
</evidence>
<gene>
    <name evidence="11" type="primary">LOC110422408</name>
</gene>
<evidence type="ECO:0000256" key="6">
    <source>
        <dbReference type="SAM" id="Coils"/>
    </source>
</evidence>
<evidence type="ECO:0000256" key="3">
    <source>
        <dbReference type="ARBA" id="ARBA00022741"/>
    </source>
</evidence>
<dbReference type="RefSeq" id="XP_021291966.1">
    <property type="nucleotide sequence ID" value="XM_021436291.1"/>
</dbReference>
<name>A0A6J1AYK8_9ROSI</name>
<feature type="domain" description="Disease resistance protein winged helix" evidence="9">
    <location>
        <begin position="425"/>
        <end position="494"/>
    </location>
</feature>
<reference evidence="11" key="1">
    <citation type="submission" date="2025-08" db="UniProtKB">
        <authorList>
            <consortium name="RefSeq"/>
        </authorList>
    </citation>
    <scope>IDENTIFICATION</scope>
    <source>
        <tissue evidence="11">Leaf</tissue>
    </source>
</reference>
<evidence type="ECO:0000259" key="8">
    <source>
        <dbReference type="Pfam" id="PF23247"/>
    </source>
</evidence>
<dbReference type="FunFam" id="1.10.10.10:FF:000322">
    <property type="entry name" value="Probable disease resistance protein At1g63360"/>
    <property type="match status" value="1"/>
</dbReference>
<feature type="domain" description="Disease resistance protein At4g27190-like leucine-rich repeats" evidence="8">
    <location>
        <begin position="850"/>
        <end position="964"/>
    </location>
</feature>
<dbReference type="InterPro" id="IPR002182">
    <property type="entry name" value="NB-ARC"/>
</dbReference>
<dbReference type="GO" id="GO:0005524">
    <property type="term" value="F:ATP binding"/>
    <property type="evidence" value="ECO:0007669"/>
    <property type="project" value="UniProtKB-KW"/>
</dbReference>
<evidence type="ECO:0000313" key="10">
    <source>
        <dbReference type="Proteomes" id="UP000504621"/>
    </source>
</evidence>